<feature type="chain" id="PRO_5032841352" evidence="1">
    <location>
        <begin position="19"/>
        <end position="170"/>
    </location>
</feature>
<keyword evidence="1" id="KW-0732">Signal</keyword>
<evidence type="ECO:0000256" key="1">
    <source>
        <dbReference type="SAM" id="SignalP"/>
    </source>
</evidence>
<accession>A0A841GIY4</accession>
<dbReference type="RefSeq" id="WP_188027371.1">
    <property type="nucleotide sequence ID" value="NZ_JACHGR010000009.1"/>
</dbReference>
<feature type="signal peptide" evidence="1">
    <location>
        <begin position="1"/>
        <end position="18"/>
    </location>
</feature>
<evidence type="ECO:0000313" key="2">
    <source>
        <dbReference type="EMBL" id="MBB6056646.1"/>
    </source>
</evidence>
<name>A0A841GIY4_9GAMM</name>
<sequence>MNKLTLSAVALTLTTLLAGCSTTGEQYQANVYKAGQVNSRQAAKTVKILAVMPAQIEVGNTEGKQNAQMIGGVLGAIAGGVIGNKTTHHSGSGTAVGAITGAGVGAAGGSLVKDKVLVEGVSITYVEDGQTYSSAQVGKMCEFTPGIALVISSDGTETRLQPNATCPTKS</sequence>
<evidence type="ECO:0000313" key="3">
    <source>
        <dbReference type="Proteomes" id="UP000585721"/>
    </source>
</evidence>
<keyword evidence="3" id="KW-1185">Reference proteome</keyword>
<comment type="caution">
    <text evidence="2">The sequence shown here is derived from an EMBL/GenBank/DDBJ whole genome shotgun (WGS) entry which is preliminary data.</text>
</comment>
<proteinExistence type="predicted"/>
<dbReference type="Proteomes" id="UP000585721">
    <property type="component" value="Unassembled WGS sequence"/>
</dbReference>
<dbReference type="PROSITE" id="PS51257">
    <property type="entry name" value="PROKAR_LIPOPROTEIN"/>
    <property type="match status" value="1"/>
</dbReference>
<dbReference type="EMBL" id="JACHGR010000009">
    <property type="protein sequence ID" value="MBB6056646.1"/>
    <property type="molecule type" value="Genomic_DNA"/>
</dbReference>
<gene>
    <name evidence="2" type="ORF">HNR75_002585</name>
</gene>
<reference evidence="2 3" key="1">
    <citation type="submission" date="2020-08" db="EMBL/GenBank/DDBJ databases">
        <title>Genomic Encyclopedia of Type Strains, Phase IV (KMG-IV): sequencing the most valuable type-strain genomes for metagenomic binning, comparative biology and taxonomic classification.</title>
        <authorList>
            <person name="Goeker M."/>
        </authorList>
    </citation>
    <scope>NUCLEOTIDE SEQUENCE [LARGE SCALE GENOMIC DNA]</scope>
    <source>
        <strain evidence="2 3">DSM 22975</strain>
    </source>
</reference>
<keyword evidence="2" id="KW-0449">Lipoprotein</keyword>
<dbReference type="AlphaFoldDB" id="A0A841GIY4"/>
<organism evidence="2 3">
    <name type="scientific">Tolumonas osonensis</name>
    <dbReference type="NCBI Taxonomy" id="675874"/>
    <lineage>
        <taxon>Bacteria</taxon>
        <taxon>Pseudomonadati</taxon>
        <taxon>Pseudomonadota</taxon>
        <taxon>Gammaproteobacteria</taxon>
        <taxon>Aeromonadales</taxon>
        <taxon>Aeromonadaceae</taxon>
        <taxon>Tolumonas</taxon>
    </lineage>
</organism>
<protein>
    <submittedName>
        <fullName evidence="2">Outer membrane lipoprotein SlyB</fullName>
    </submittedName>
</protein>